<feature type="compositionally biased region" description="Low complexity" evidence="1">
    <location>
        <begin position="1004"/>
        <end position="1026"/>
    </location>
</feature>
<feature type="compositionally biased region" description="Polar residues" evidence="1">
    <location>
        <begin position="832"/>
        <end position="841"/>
    </location>
</feature>
<feature type="compositionally biased region" description="Polar residues" evidence="1">
    <location>
        <begin position="855"/>
        <end position="864"/>
    </location>
</feature>
<feature type="region of interest" description="Disordered" evidence="1">
    <location>
        <begin position="384"/>
        <end position="433"/>
    </location>
</feature>
<accession>A0A0D7B1I9</accession>
<dbReference type="STRING" id="1314674.A0A0D7B1I9"/>
<feature type="compositionally biased region" description="Basic and acidic residues" evidence="1">
    <location>
        <begin position="454"/>
        <end position="464"/>
    </location>
</feature>
<sequence length="1125" mass="121137">MSYEPGQQTGFAAEPGNDAHYFDYVSILASHPTVHQNPPEQAPECSVRNCQELSEPPNKMCAGCREKHRKYATTKRARRKQEKAAASGLEFDAGSPSNAYMPKEPAEPYANASYNLASVSRPFAQPDPWAGAIDPRLTSSELAGALTPLPTIFPTGNVHHHNLQPFAEPLLPPPPPPPAAVPPPTKRPRLSLPPNTEEAGPSGSAARYCSVKGCHIILAAQYPFKMCEPCRNRYREYGITKRRKWKEDRVAYEHELEGLLAQEEERRQAEGLPPLADSPDEFLQWQQSVVNEKVDTEGSLGGRLSSIPVDTGRVNSQVISSSLNAPHMCTVSHCHKVLPATYRYKRCEQHRYQNRHHSQLKRVREKEVKIAGPPEGAIGEMFGLRLSATPPPDNQDEQSMEPETPGPSPAKRTASGSAKRPKSRTSHCSQDDCQNLVAPDTRWRMCDICRRQRRAEAAERRAEDEKEIEEARDEHSPPLRQVVITEATRAHVSNREPTPDSTLQQEESPSVSLKRKAPPDDAEAEEEDTQPEQVPSPAAAPPSASPPPPPHEDDYVIGRDPSIEPIPEPPPEPLPEPPPEPIPEPPAEPAPTTPPVKPPPSHKPGATQEAAPAASTERFTAPAQPPAPNPYAHLIPSSPFTAPLSTGYYPYPYGYPYYMPPMGFYPPYMATPTTSAPGAPLPVDPNHPVPGQPPAPIPTTAYPFPYGYYPHYGYGGYPYPYAPPKTFPPLPPPPPPPPRQVRSSSKKNYDETSVDVQKRPGSQQSERPFEKAQPPPPIPSQACQASAKPSEAPSVALQASSASSQVPPAEQPVVAQAPSVPPQGIPPPSQADSSQVLSPSPASALPQGSAPPQAPVSSQASGPTQPLPPFSHDGTHAAVLQTVTAASTMPSPVPIAQPQANPTVPLPAFPSVPLGATGLRLPQPPPVEFRHSLYSTFGSTEGGQGIPPPLPPPEFDALVNGPLKVKSFIAYNPEQARNAGKKKPRYYMSVDEEEALHHLQGANAAGAGATSAASSSSSTIPNGVPSSTPPPPAPVLAGVKPSTAFGDRKNMAVEGEDGMDVDEETRASPPMVTRVCCTPKCTKMIPAEVVGTVCEKCKAKMRKIRQTVKRRGHLEPKGLIQAKTL</sequence>
<feature type="compositionally biased region" description="Pro residues" evidence="1">
    <location>
        <begin position="170"/>
        <end position="185"/>
    </location>
</feature>
<dbReference type="EMBL" id="KN880701">
    <property type="protein sequence ID" value="KIY63371.1"/>
    <property type="molecule type" value="Genomic_DNA"/>
</dbReference>
<organism evidence="2 3">
    <name type="scientific">Cylindrobasidium torrendii FP15055 ss-10</name>
    <dbReference type="NCBI Taxonomy" id="1314674"/>
    <lineage>
        <taxon>Eukaryota</taxon>
        <taxon>Fungi</taxon>
        <taxon>Dikarya</taxon>
        <taxon>Basidiomycota</taxon>
        <taxon>Agaricomycotina</taxon>
        <taxon>Agaricomycetes</taxon>
        <taxon>Agaricomycetidae</taxon>
        <taxon>Agaricales</taxon>
        <taxon>Marasmiineae</taxon>
        <taxon>Physalacriaceae</taxon>
        <taxon>Cylindrobasidium</taxon>
    </lineage>
</organism>
<protein>
    <submittedName>
        <fullName evidence="2">Uncharacterized protein</fullName>
    </submittedName>
</protein>
<feature type="non-terminal residue" evidence="2">
    <location>
        <position position="1"/>
    </location>
</feature>
<feature type="compositionally biased region" description="Pro residues" evidence="1">
    <location>
        <begin position="564"/>
        <end position="602"/>
    </location>
</feature>
<dbReference type="AlphaFoldDB" id="A0A0D7B1I9"/>
<reference evidence="2 3" key="1">
    <citation type="journal article" date="2015" name="Fungal Genet. Biol.">
        <title>Evolution of novel wood decay mechanisms in Agaricales revealed by the genome sequences of Fistulina hepatica and Cylindrobasidium torrendii.</title>
        <authorList>
            <person name="Floudas D."/>
            <person name="Held B.W."/>
            <person name="Riley R."/>
            <person name="Nagy L.G."/>
            <person name="Koehler G."/>
            <person name="Ransdell A.S."/>
            <person name="Younus H."/>
            <person name="Chow J."/>
            <person name="Chiniquy J."/>
            <person name="Lipzen A."/>
            <person name="Tritt A."/>
            <person name="Sun H."/>
            <person name="Haridas S."/>
            <person name="LaButti K."/>
            <person name="Ohm R.A."/>
            <person name="Kues U."/>
            <person name="Blanchette R.A."/>
            <person name="Grigoriev I.V."/>
            <person name="Minto R.E."/>
            <person name="Hibbett D.S."/>
        </authorList>
    </citation>
    <scope>NUCLEOTIDE SEQUENCE [LARGE SCALE GENOMIC DNA]</scope>
    <source>
        <strain evidence="2 3">FP15055 ss-10</strain>
    </source>
</reference>
<feature type="compositionally biased region" description="Pro residues" evidence="1">
    <location>
        <begin position="538"/>
        <end position="549"/>
    </location>
</feature>
<gene>
    <name evidence="2" type="ORF">CYLTODRAFT_493965</name>
</gene>
<evidence type="ECO:0000313" key="3">
    <source>
        <dbReference type="Proteomes" id="UP000054007"/>
    </source>
</evidence>
<proteinExistence type="predicted"/>
<name>A0A0D7B1I9_9AGAR</name>
<feature type="compositionally biased region" description="Polar residues" evidence="1">
    <location>
        <begin position="499"/>
        <end position="511"/>
    </location>
</feature>
<feature type="compositionally biased region" description="Pro residues" evidence="1">
    <location>
        <begin position="728"/>
        <end position="739"/>
    </location>
</feature>
<keyword evidence="3" id="KW-1185">Reference proteome</keyword>
<feature type="compositionally biased region" description="Low complexity" evidence="1">
    <location>
        <begin position="792"/>
        <end position="818"/>
    </location>
</feature>
<dbReference type="OrthoDB" id="3070249at2759"/>
<evidence type="ECO:0000256" key="1">
    <source>
        <dbReference type="SAM" id="MobiDB-lite"/>
    </source>
</evidence>
<feature type="region of interest" description="Disordered" evidence="1">
    <location>
        <begin position="163"/>
        <end position="204"/>
    </location>
</feature>
<feature type="region of interest" description="Disordered" evidence="1">
    <location>
        <begin position="1003"/>
        <end position="1034"/>
    </location>
</feature>
<feature type="region of interest" description="Disordered" evidence="1">
    <location>
        <begin position="454"/>
        <end position="632"/>
    </location>
</feature>
<feature type="region of interest" description="Disordered" evidence="1">
    <location>
        <begin position="728"/>
        <end position="881"/>
    </location>
</feature>
<evidence type="ECO:0000313" key="2">
    <source>
        <dbReference type="EMBL" id="KIY63371.1"/>
    </source>
</evidence>
<dbReference type="Proteomes" id="UP000054007">
    <property type="component" value="Unassembled WGS sequence"/>
</dbReference>
<feature type="compositionally biased region" description="Pro residues" evidence="1">
    <location>
        <begin position="819"/>
        <end position="829"/>
    </location>
</feature>
<feature type="compositionally biased region" description="Acidic residues" evidence="1">
    <location>
        <begin position="520"/>
        <end position="530"/>
    </location>
</feature>